<evidence type="ECO:0000259" key="7">
    <source>
        <dbReference type="Pfam" id="PF00155"/>
    </source>
</evidence>
<evidence type="ECO:0000256" key="6">
    <source>
        <dbReference type="ARBA" id="ARBA00022898"/>
    </source>
</evidence>
<name>A0A223AUE1_9FIRM</name>
<dbReference type="GO" id="GO:0042802">
    <property type="term" value="F:identical protein binding"/>
    <property type="evidence" value="ECO:0007669"/>
    <property type="project" value="TreeGrafter"/>
</dbReference>
<keyword evidence="6" id="KW-0663">Pyridoxal phosphate</keyword>
<reference evidence="9" key="1">
    <citation type="submission" date="2016-05" db="EMBL/GenBank/DDBJ databases">
        <authorList>
            <person name="Holder M.E."/>
            <person name="Ajami N.J."/>
            <person name="Petrosino J.F."/>
        </authorList>
    </citation>
    <scope>NUCLEOTIDE SEQUENCE [LARGE SCALE GENOMIC DNA]</scope>
    <source>
        <strain evidence="9">ATCC 700696</strain>
    </source>
</reference>
<dbReference type="Proteomes" id="UP000214689">
    <property type="component" value="Chromosome"/>
</dbReference>
<evidence type="ECO:0000256" key="1">
    <source>
        <dbReference type="ARBA" id="ARBA00001933"/>
    </source>
</evidence>
<dbReference type="AlphaFoldDB" id="A0A223AUE1"/>
<feature type="domain" description="Aminotransferase class I/classII large" evidence="7">
    <location>
        <begin position="39"/>
        <end position="398"/>
    </location>
</feature>
<dbReference type="Gene3D" id="3.40.640.10">
    <property type="entry name" value="Type I PLP-dependent aspartate aminotransferase-like (Major domain)"/>
    <property type="match status" value="1"/>
</dbReference>
<proteinExistence type="inferred from homology"/>
<dbReference type="InterPro" id="IPR015424">
    <property type="entry name" value="PyrdxlP-dep_Trfase"/>
</dbReference>
<evidence type="ECO:0000313" key="9">
    <source>
        <dbReference type="Proteomes" id="UP000214689"/>
    </source>
</evidence>
<comment type="subunit">
    <text evidence="3">Homodimer.</text>
</comment>
<dbReference type="Gene3D" id="3.90.1150.10">
    <property type="entry name" value="Aspartate Aminotransferase, domain 1"/>
    <property type="match status" value="1"/>
</dbReference>
<dbReference type="InterPro" id="IPR000796">
    <property type="entry name" value="Asp_trans"/>
</dbReference>
<dbReference type="EMBL" id="CP016199">
    <property type="protein sequence ID" value="ASS38515.1"/>
    <property type="molecule type" value="Genomic_DNA"/>
</dbReference>
<evidence type="ECO:0000256" key="2">
    <source>
        <dbReference type="ARBA" id="ARBA00007441"/>
    </source>
</evidence>
<dbReference type="InterPro" id="IPR015421">
    <property type="entry name" value="PyrdxlP-dep_Trfase_major"/>
</dbReference>
<dbReference type="Pfam" id="PF00155">
    <property type="entry name" value="Aminotran_1_2"/>
    <property type="match status" value="1"/>
</dbReference>
<keyword evidence="9" id="KW-1185">Reference proteome</keyword>
<keyword evidence="4" id="KW-0032">Aminotransferase</keyword>
<evidence type="ECO:0000313" key="8">
    <source>
        <dbReference type="EMBL" id="ASS38515.1"/>
    </source>
</evidence>
<organism evidence="8 9">
    <name type="scientific">Mogibacterium pumilum</name>
    <dbReference type="NCBI Taxonomy" id="86332"/>
    <lineage>
        <taxon>Bacteria</taxon>
        <taxon>Bacillati</taxon>
        <taxon>Bacillota</taxon>
        <taxon>Clostridia</taxon>
        <taxon>Peptostreptococcales</taxon>
        <taxon>Anaerovoracaceae</taxon>
        <taxon>Mogibacterium</taxon>
    </lineage>
</organism>
<dbReference type="GO" id="GO:0008483">
    <property type="term" value="F:transaminase activity"/>
    <property type="evidence" value="ECO:0007669"/>
    <property type="project" value="UniProtKB-KW"/>
</dbReference>
<dbReference type="GO" id="GO:0030170">
    <property type="term" value="F:pyridoxal phosphate binding"/>
    <property type="evidence" value="ECO:0007669"/>
    <property type="project" value="InterPro"/>
</dbReference>
<evidence type="ECO:0000256" key="5">
    <source>
        <dbReference type="ARBA" id="ARBA00022679"/>
    </source>
</evidence>
<dbReference type="PANTHER" id="PTHR11879">
    <property type="entry name" value="ASPARTATE AMINOTRANSFERASE"/>
    <property type="match status" value="1"/>
</dbReference>
<dbReference type="GO" id="GO:0006520">
    <property type="term" value="P:amino acid metabolic process"/>
    <property type="evidence" value="ECO:0007669"/>
    <property type="project" value="InterPro"/>
</dbReference>
<dbReference type="SUPFAM" id="SSF53383">
    <property type="entry name" value="PLP-dependent transferases"/>
    <property type="match status" value="1"/>
</dbReference>
<dbReference type="CDD" id="cd00609">
    <property type="entry name" value="AAT_like"/>
    <property type="match status" value="1"/>
</dbReference>
<dbReference type="PANTHER" id="PTHR11879:SF22">
    <property type="entry name" value="ASPARTATE AMINOTRANSFERASE, MITOCHONDRIAL"/>
    <property type="match status" value="1"/>
</dbReference>
<dbReference type="InterPro" id="IPR015422">
    <property type="entry name" value="PyrdxlP-dep_Trfase_small"/>
</dbReference>
<comment type="cofactor">
    <cofactor evidence="1">
        <name>pyridoxal 5'-phosphate</name>
        <dbReference type="ChEBI" id="CHEBI:597326"/>
    </cofactor>
</comment>
<comment type="similarity">
    <text evidence="2">Belongs to the class-I pyridoxal-phosphate-dependent aminotransferase family.</text>
</comment>
<evidence type="ECO:0000256" key="4">
    <source>
        <dbReference type="ARBA" id="ARBA00022576"/>
    </source>
</evidence>
<protein>
    <recommendedName>
        <fullName evidence="7">Aminotransferase class I/classII large domain-containing protein</fullName>
    </recommendedName>
</protein>
<keyword evidence="5" id="KW-0808">Transferase</keyword>
<accession>A0A223AUE1</accession>
<dbReference type="InterPro" id="IPR004839">
    <property type="entry name" value="Aminotransferase_I/II_large"/>
</dbReference>
<gene>
    <name evidence="8" type="ORF">AXF17_03600</name>
</gene>
<evidence type="ECO:0000256" key="3">
    <source>
        <dbReference type="ARBA" id="ARBA00011738"/>
    </source>
</evidence>
<sequence length="409" mass="45045">MGLAALNSREIPAQDKVFGISGRAKAATKAKGHDNVANATIGALLDDDGNLIVLSSVDKAVKSLEPVQYAEYAPIAGIPGFKEAVTRAALGDFETSRHIGMVATPGGTGSLRNTIANYSCPGDKILTHDWCWPNYKHIAAEQGRGFETFEMFDEDGNFNLADLEYKVSKLLRIQDRLVLILNTPANNPTGYSLSLDEWKKVVDILNRVPDDKVVALLVDIAYIDFAGDEKQVREFLPELEKLRSNVLPLLAYSASKTFTFYGFRCAALLCLADSEEVAEEFVKVCSYSSRSSWSNSPRGPQEVIAKIYSDKELLTKVDEERKEFRDMLLARGRAFEEEAKEVGLKIVPFRAGFFVSIPCENPDAVSAKLEESDVYCVPMDKGVRVSIASISEAKCRKLPAIIKKALESL</sequence>